<dbReference type="AlphaFoldDB" id="X1VSE7"/>
<dbReference type="GO" id="GO:0003824">
    <property type="term" value="F:catalytic activity"/>
    <property type="evidence" value="ECO:0007669"/>
    <property type="project" value="InterPro"/>
</dbReference>
<organism evidence="2">
    <name type="scientific">marine sediment metagenome</name>
    <dbReference type="NCBI Taxonomy" id="412755"/>
    <lineage>
        <taxon>unclassified sequences</taxon>
        <taxon>metagenomes</taxon>
        <taxon>ecological metagenomes</taxon>
    </lineage>
</organism>
<reference evidence="2" key="1">
    <citation type="journal article" date="2014" name="Front. Microbiol.">
        <title>High frequency of phylogenetically diverse reductive dehalogenase-homologous genes in deep subseafloor sedimentary metagenomes.</title>
        <authorList>
            <person name="Kawai M."/>
            <person name="Futagami T."/>
            <person name="Toyoda A."/>
            <person name="Takaki Y."/>
            <person name="Nishi S."/>
            <person name="Hori S."/>
            <person name="Arai W."/>
            <person name="Tsubouchi T."/>
            <person name="Morono Y."/>
            <person name="Uchiyama I."/>
            <person name="Ito T."/>
            <person name="Fujiyama A."/>
            <person name="Inagaki F."/>
            <person name="Takami H."/>
        </authorList>
    </citation>
    <scope>NUCLEOTIDE SEQUENCE</scope>
    <source>
        <strain evidence="2">Expedition CK06-06</strain>
    </source>
</reference>
<evidence type="ECO:0000313" key="2">
    <source>
        <dbReference type="EMBL" id="GAJ23642.1"/>
    </source>
</evidence>
<proteinExistence type="predicted"/>
<dbReference type="Pfam" id="PF02901">
    <property type="entry name" value="PFL-like"/>
    <property type="match status" value="1"/>
</dbReference>
<name>X1VSE7_9ZZZZ</name>
<accession>X1VSE7</accession>
<sequence length="54" mass="6069">MPPSAATGDPRNFNSIDHVLKAFKKQLEFFNQQAAICLNTEALVHEKIMPVPFL</sequence>
<evidence type="ECO:0000259" key="1">
    <source>
        <dbReference type="PROSITE" id="PS51554"/>
    </source>
</evidence>
<feature type="domain" description="PFL" evidence="1">
    <location>
        <begin position="1"/>
        <end position="54"/>
    </location>
</feature>
<comment type="caution">
    <text evidence="2">The sequence shown here is derived from an EMBL/GenBank/DDBJ whole genome shotgun (WGS) entry which is preliminary data.</text>
</comment>
<feature type="non-terminal residue" evidence="2">
    <location>
        <position position="54"/>
    </location>
</feature>
<dbReference type="Gene3D" id="3.20.70.20">
    <property type="match status" value="1"/>
</dbReference>
<gene>
    <name evidence="2" type="ORF">S12H4_61930</name>
</gene>
<dbReference type="EMBL" id="BARW01041299">
    <property type="protein sequence ID" value="GAJ23642.1"/>
    <property type="molecule type" value="Genomic_DNA"/>
</dbReference>
<dbReference type="PROSITE" id="PS51554">
    <property type="entry name" value="PFL"/>
    <property type="match status" value="1"/>
</dbReference>
<protein>
    <recommendedName>
        <fullName evidence="1">PFL domain-containing protein</fullName>
    </recommendedName>
</protein>
<dbReference type="InterPro" id="IPR004184">
    <property type="entry name" value="PFL_dom"/>
</dbReference>